<dbReference type="PROSITE" id="PS51257">
    <property type="entry name" value="PROKAR_LIPOPROTEIN"/>
    <property type="match status" value="1"/>
</dbReference>
<dbReference type="AlphaFoldDB" id="A0A6N1XAR6"/>
<keyword evidence="2" id="KW-0378">Hydrolase</keyword>
<organism evidence="2 3">
    <name type="scientific">Comamonas antarctica</name>
    <dbReference type="NCBI Taxonomy" id="2743470"/>
    <lineage>
        <taxon>Bacteria</taxon>
        <taxon>Pseudomonadati</taxon>
        <taxon>Pseudomonadota</taxon>
        <taxon>Betaproteobacteria</taxon>
        <taxon>Burkholderiales</taxon>
        <taxon>Comamonadaceae</taxon>
        <taxon>Comamonas</taxon>
    </lineage>
</organism>
<gene>
    <name evidence="2" type="ORF">HUK68_00775</name>
</gene>
<reference evidence="2 3" key="1">
    <citation type="submission" date="2020-06" db="EMBL/GenBank/DDBJ databases">
        <title>Acidovorax antarctica sp. nov., isolated from Corinth ice sheet soil, Antarctic Fields Peninsula.</title>
        <authorList>
            <person name="Xu Q."/>
            <person name="Peng F."/>
        </authorList>
    </citation>
    <scope>NUCLEOTIDE SEQUENCE [LARGE SCALE GENOMIC DNA]</scope>
    <source>
        <strain evidence="2 3">16-35-5</strain>
    </source>
</reference>
<dbReference type="Gene3D" id="3.40.50.1820">
    <property type="entry name" value="alpha/beta hydrolase"/>
    <property type="match status" value="1"/>
</dbReference>
<evidence type="ECO:0000313" key="3">
    <source>
        <dbReference type="Proteomes" id="UP000509579"/>
    </source>
</evidence>
<accession>A0A6N1XAR6</accession>
<dbReference type="Proteomes" id="UP000509579">
    <property type="component" value="Chromosome"/>
</dbReference>
<dbReference type="PANTHER" id="PTHR34853">
    <property type="match status" value="1"/>
</dbReference>
<dbReference type="InterPro" id="IPR029058">
    <property type="entry name" value="AB_hydrolase_fold"/>
</dbReference>
<proteinExistence type="predicted"/>
<evidence type="ECO:0000313" key="2">
    <source>
        <dbReference type="EMBL" id="QKV54900.1"/>
    </source>
</evidence>
<protein>
    <submittedName>
        <fullName evidence="2">Alpha/beta hydrolase</fullName>
    </submittedName>
</protein>
<keyword evidence="3" id="KW-1185">Reference proteome</keyword>
<dbReference type="PANTHER" id="PTHR34853:SF1">
    <property type="entry name" value="LIPASE 5"/>
    <property type="match status" value="1"/>
</dbReference>
<sequence length="518" mass="54130">MHWRSIWQLGVIPAVLALAACGGEDDEPGVQPGTQRGLLLQSPPPRTLDASAPELQARLGTTPAGRELLAQAGAPVCGVQVHSIEYATVGARGEQTNATAALMLPRGSGAACTGPRPILLYGHGTDPERAYNQAEISDLTRPGAAAGLQLAATFAAHGYIVVAPNYAGYDRSRLGYHPYLVADQQSKDMVDALTAARVALPALEARDSGQLLLSGNSQGGYVALATHRALQAAGLHVTASAPMSGPYALASYGDAIFHGRVPLGSTVFTPLLVTAYQQAYGRIYRQPDEVYAPRYAPHMAALLPADVPLAQLWRQGRLPVSALFSTTPPARGLESITPPTTPLAQAPLFALGFGPDPLLSNAQRLAYLEDAALRPDGLVPERTTGMPAAMPGHPMRQALKANDLRDWVPRRPMLLCGGQADPTVFFALNTGALQALWSPPSPAAMPPGMLSVLDVDAPISGFNDPYADVKAGFALAKATAAAQGGPAAALLLYHGALVPPFCHLAARSFFARVLASGE</sequence>
<name>A0A6N1XAR6_9BURK</name>
<evidence type="ECO:0000256" key="1">
    <source>
        <dbReference type="SAM" id="MobiDB-lite"/>
    </source>
</evidence>
<dbReference type="GO" id="GO:0016042">
    <property type="term" value="P:lipid catabolic process"/>
    <property type="evidence" value="ECO:0007669"/>
    <property type="project" value="InterPro"/>
</dbReference>
<dbReference type="SUPFAM" id="SSF53474">
    <property type="entry name" value="alpha/beta-Hydrolases"/>
    <property type="match status" value="1"/>
</dbReference>
<dbReference type="EMBL" id="CP054840">
    <property type="protein sequence ID" value="QKV54900.1"/>
    <property type="molecule type" value="Genomic_DNA"/>
</dbReference>
<dbReference type="GO" id="GO:0004806">
    <property type="term" value="F:triacylglycerol lipase activity"/>
    <property type="evidence" value="ECO:0007669"/>
    <property type="project" value="InterPro"/>
</dbReference>
<feature type="region of interest" description="Disordered" evidence="1">
    <location>
        <begin position="26"/>
        <end position="50"/>
    </location>
</feature>
<dbReference type="KEGG" id="aant:HUK68_00775"/>
<dbReference type="InterPro" id="IPR005152">
    <property type="entry name" value="Lipase_secreted"/>
</dbReference>